<organism evidence="1 2">
    <name type="scientific">Acidaminobacter hydrogenoformans DSM 2784</name>
    <dbReference type="NCBI Taxonomy" id="1120920"/>
    <lineage>
        <taxon>Bacteria</taxon>
        <taxon>Bacillati</taxon>
        <taxon>Bacillota</taxon>
        <taxon>Clostridia</taxon>
        <taxon>Peptostreptococcales</taxon>
        <taxon>Acidaminobacteraceae</taxon>
        <taxon>Acidaminobacter</taxon>
    </lineage>
</organism>
<evidence type="ECO:0000313" key="1">
    <source>
        <dbReference type="EMBL" id="SCZ79295.1"/>
    </source>
</evidence>
<proteinExistence type="predicted"/>
<reference evidence="1 2" key="1">
    <citation type="submission" date="2016-10" db="EMBL/GenBank/DDBJ databases">
        <authorList>
            <person name="de Groot N.N."/>
        </authorList>
    </citation>
    <scope>NUCLEOTIDE SEQUENCE [LARGE SCALE GENOMIC DNA]</scope>
    <source>
        <strain evidence="1 2">DSM 2784</strain>
    </source>
</reference>
<dbReference type="Pfam" id="PF20181">
    <property type="entry name" value="DUF6544"/>
    <property type="match status" value="1"/>
</dbReference>
<dbReference type="AlphaFoldDB" id="A0A1G5RYS5"/>
<protein>
    <submittedName>
        <fullName evidence="1">Uncharacterized protein</fullName>
    </submittedName>
</protein>
<dbReference type="OrthoDB" id="9786534at2"/>
<accession>A0A1G5RYS5</accession>
<dbReference type="Proteomes" id="UP000199208">
    <property type="component" value="Unassembled WGS sequence"/>
</dbReference>
<dbReference type="InterPro" id="IPR046674">
    <property type="entry name" value="DUF6544"/>
</dbReference>
<keyword evidence="2" id="KW-1185">Reference proteome</keyword>
<dbReference type="STRING" id="1120920.SAMN03080599_01682"/>
<dbReference type="RefSeq" id="WP_092590460.1">
    <property type="nucleotide sequence ID" value="NZ_FMWL01000007.1"/>
</dbReference>
<dbReference type="EMBL" id="FMWL01000007">
    <property type="protein sequence ID" value="SCZ79295.1"/>
    <property type="molecule type" value="Genomic_DNA"/>
</dbReference>
<evidence type="ECO:0000313" key="2">
    <source>
        <dbReference type="Proteomes" id="UP000199208"/>
    </source>
</evidence>
<gene>
    <name evidence="1" type="ORF">SAMN03080599_01682</name>
</gene>
<name>A0A1G5RYS5_9FIRM</name>
<sequence>MSRMYQLYQDEKRQFIEAVHQSEALVKKSTRPLGPGMPGTEIARLPDLPELVRSYLEMAGFNERPLPKVAEVIWKESRIKLGPDKPWMAIKTKQCNTASPTARIAFMSAKMFGVLPFEGRDLYAQGRGHMLGKIAGLATVFDDQSEEIAKSGVVTVLAEAFLIPGILMLPGMTLESRDSLSIKARLTDQGLTAEGVFSFNAQGEVTSFVSEDRYYANPKGGNERRRWTAYSENYIEKDGVRFPSTVRAVWNLPEGDFEYWSGTIERVVYDL</sequence>